<feature type="chain" id="PRO_5046258310" description="SnoaL-like domain-containing protein" evidence="1">
    <location>
        <begin position="20"/>
        <end position="144"/>
    </location>
</feature>
<keyword evidence="1" id="KW-0732">Signal</keyword>
<dbReference type="Proteomes" id="UP000632222">
    <property type="component" value="Unassembled WGS sequence"/>
</dbReference>
<reference evidence="3" key="1">
    <citation type="journal article" date="2019" name="Int. J. Syst. Evol. Microbiol.">
        <title>The Global Catalogue of Microorganisms (GCM) 10K type strain sequencing project: providing services to taxonomists for standard genome sequencing and annotation.</title>
        <authorList>
            <consortium name="The Broad Institute Genomics Platform"/>
            <consortium name="The Broad Institute Genome Sequencing Center for Infectious Disease"/>
            <person name="Wu L."/>
            <person name="Ma J."/>
        </authorList>
    </citation>
    <scope>NUCLEOTIDE SEQUENCE [LARGE SCALE GENOMIC DNA]</scope>
    <source>
        <strain evidence="3">JCM 14370</strain>
    </source>
</reference>
<evidence type="ECO:0008006" key="4">
    <source>
        <dbReference type="Google" id="ProtNLM"/>
    </source>
</evidence>
<comment type="caution">
    <text evidence="2">The sequence shown here is derived from an EMBL/GenBank/DDBJ whole genome shotgun (WGS) entry which is preliminary data.</text>
</comment>
<dbReference type="InterPro" id="IPR032710">
    <property type="entry name" value="NTF2-like_dom_sf"/>
</dbReference>
<dbReference type="SUPFAM" id="SSF54427">
    <property type="entry name" value="NTF2-like"/>
    <property type="match status" value="1"/>
</dbReference>
<organism evidence="2 3">
    <name type="scientific">Deinococcus roseus</name>
    <dbReference type="NCBI Taxonomy" id="392414"/>
    <lineage>
        <taxon>Bacteria</taxon>
        <taxon>Thermotogati</taxon>
        <taxon>Deinococcota</taxon>
        <taxon>Deinococci</taxon>
        <taxon>Deinococcales</taxon>
        <taxon>Deinococcaceae</taxon>
        <taxon>Deinococcus</taxon>
    </lineage>
</organism>
<evidence type="ECO:0000313" key="3">
    <source>
        <dbReference type="Proteomes" id="UP000632222"/>
    </source>
</evidence>
<keyword evidence="3" id="KW-1185">Reference proteome</keyword>
<protein>
    <recommendedName>
        <fullName evidence="4">SnoaL-like domain-containing protein</fullName>
    </recommendedName>
</protein>
<dbReference type="EMBL" id="BMOD01000003">
    <property type="protein sequence ID" value="GGJ27219.1"/>
    <property type="molecule type" value="Genomic_DNA"/>
</dbReference>
<dbReference type="Gene3D" id="3.10.450.50">
    <property type="match status" value="1"/>
</dbReference>
<evidence type="ECO:0000256" key="1">
    <source>
        <dbReference type="SAM" id="SignalP"/>
    </source>
</evidence>
<name>A0ABQ2CXZ2_9DEIO</name>
<evidence type="ECO:0000313" key="2">
    <source>
        <dbReference type="EMBL" id="GGJ27219.1"/>
    </source>
</evidence>
<dbReference type="RefSeq" id="WP_189001302.1">
    <property type="nucleotide sequence ID" value="NZ_BMOD01000003.1"/>
</dbReference>
<feature type="signal peptide" evidence="1">
    <location>
        <begin position="1"/>
        <end position="19"/>
    </location>
</feature>
<gene>
    <name evidence="2" type="ORF">GCM10008938_11670</name>
</gene>
<proteinExistence type="predicted"/>
<accession>A0ABQ2CXZ2</accession>
<sequence>MKKHLALTLLALTTSISHAQSFQSIRKGLDLYAQIWAENDPAKRAVLMKEGLTEDFHFMNNRTQSVGHSGFEDFVVSMKSSFPGLVVVFGPLAQHHNVARVAWQLRRPDQSLLAEGFDVLGFDESGKIKSLTGFVGPFNTEIPE</sequence>